<accession>A0A9P5Y0T5</accession>
<sequence length="64" mass="7447">MMACYWLHRKILKEVFTLSHITRADSARTHRLHTDLFGRRLCQLLVRVRAESASVRANPCGHTD</sequence>
<comment type="caution">
    <text evidence="1">The sequence shown here is derived from an EMBL/GenBank/DDBJ whole genome shotgun (WGS) entry which is preliminary data.</text>
</comment>
<dbReference type="EMBL" id="MU150302">
    <property type="protein sequence ID" value="KAF9460243.1"/>
    <property type="molecule type" value="Genomic_DNA"/>
</dbReference>
<reference evidence="1" key="1">
    <citation type="submission" date="2020-11" db="EMBL/GenBank/DDBJ databases">
        <authorList>
            <consortium name="DOE Joint Genome Institute"/>
            <person name="Ahrendt S."/>
            <person name="Riley R."/>
            <person name="Andreopoulos W."/>
            <person name="Labutti K."/>
            <person name="Pangilinan J."/>
            <person name="Ruiz-Duenas F.J."/>
            <person name="Barrasa J.M."/>
            <person name="Sanchez-Garcia M."/>
            <person name="Camarero S."/>
            <person name="Miyauchi S."/>
            <person name="Serrano A."/>
            <person name="Linde D."/>
            <person name="Babiker R."/>
            <person name="Drula E."/>
            <person name="Ayuso-Fernandez I."/>
            <person name="Pacheco R."/>
            <person name="Padilla G."/>
            <person name="Ferreira P."/>
            <person name="Barriuso J."/>
            <person name="Kellner H."/>
            <person name="Castanera R."/>
            <person name="Alfaro M."/>
            <person name="Ramirez L."/>
            <person name="Pisabarro A.G."/>
            <person name="Kuo A."/>
            <person name="Tritt A."/>
            <person name="Lipzen A."/>
            <person name="He G."/>
            <person name="Yan M."/>
            <person name="Ng V."/>
            <person name="Cullen D."/>
            <person name="Martin F."/>
            <person name="Rosso M.-N."/>
            <person name="Henrissat B."/>
            <person name="Hibbett D."/>
            <person name="Martinez A.T."/>
            <person name="Grigoriev I.V."/>
        </authorList>
    </citation>
    <scope>NUCLEOTIDE SEQUENCE</scope>
    <source>
        <strain evidence="1">CBS 247.69</strain>
    </source>
</reference>
<name>A0A9P5Y0T5_9AGAR</name>
<evidence type="ECO:0000313" key="2">
    <source>
        <dbReference type="Proteomes" id="UP000807353"/>
    </source>
</evidence>
<protein>
    <submittedName>
        <fullName evidence="1">Uncharacterized protein</fullName>
    </submittedName>
</protein>
<organism evidence="1 2">
    <name type="scientific">Collybia nuda</name>
    <dbReference type="NCBI Taxonomy" id="64659"/>
    <lineage>
        <taxon>Eukaryota</taxon>
        <taxon>Fungi</taxon>
        <taxon>Dikarya</taxon>
        <taxon>Basidiomycota</taxon>
        <taxon>Agaricomycotina</taxon>
        <taxon>Agaricomycetes</taxon>
        <taxon>Agaricomycetidae</taxon>
        <taxon>Agaricales</taxon>
        <taxon>Tricholomatineae</taxon>
        <taxon>Clitocybaceae</taxon>
        <taxon>Collybia</taxon>
    </lineage>
</organism>
<gene>
    <name evidence="1" type="ORF">BDZ94DRAFT_1266551</name>
</gene>
<dbReference type="Proteomes" id="UP000807353">
    <property type="component" value="Unassembled WGS sequence"/>
</dbReference>
<dbReference type="AlphaFoldDB" id="A0A9P5Y0T5"/>
<keyword evidence="2" id="KW-1185">Reference proteome</keyword>
<evidence type="ECO:0000313" key="1">
    <source>
        <dbReference type="EMBL" id="KAF9460243.1"/>
    </source>
</evidence>
<proteinExistence type="predicted"/>